<dbReference type="GO" id="GO:0035101">
    <property type="term" value="C:FACT complex"/>
    <property type="evidence" value="ECO:0007669"/>
    <property type="project" value="UniProtKB-UniRule"/>
</dbReference>
<dbReference type="GO" id="GO:0006281">
    <property type="term" value="P:DNA repair"/>
    <property type="evidence" value="ECO:0007669"/>
    <property type="project" value="UniProtKB-UniRule"/>
</dbReference>
<dbReference type="EMBL" id="KN122333">
    <property type="protein sequence ID" value="KFO31003.1"/>
    <property type="molecule type" value="Genomic_DNA"/>
</dbReference>
<protein>
    <recommendedName>
        <fullName evidence="1">FACT complex subunit</fullName>
    </recommendedName>
</protein>
<organism evidence="4 5">
    <name type="scientific">Fukomys damarensis</name>
    <name type="common">Damaraland mole rat</name>
    <name type="synonym">Cryptomys damarensis</name>
    <dbReference type="NCBI Taxonomy" id="885580"/>
    <lineage>
        <taxon>Eukaryota</taxon>
        <taxon>Metazoa</taxon>
        <taxon>Chordata</taxon>
        <taxon>Craniata</taxon>
        <taxon>Vertebrata</taxon>
        <taxon>Euteleostomi</taxon>
        <taxon>Mammalia</taxon>
        <taxon>Eutheria</taxon>
        <taxon>Euarchontoglires</taxon>
        <taxon>Glires</taxon>
        <taxon>Rodentia</taxon>
        <taxon>Hystricomorpha</taxon>
        <taxon>Bathyergidae</taxon>
        <taxon>Fukomys</taxon>
    </lineage>
</organism>
<sequence>MDIVDADEKVRHCKLAESVEKDIKEKKKYLTRTDPSTVEMCYPPIIQSGSTYNLTFSVDYSKRVTIINAIPVASLDHIKEGLKSYDLKYLEGVQSLNWTKIMKTIVDEPEGFFEQGLSWNLRVRGAMLKKGTQSLKSKMRLSILLRMTLKKKKEGSDEDYSSQAEESDYSKESLGSEEESGKDWDELEEEARKVDHESMRKNRVKVQARRGRHLYTVQAVALTVVPDTALYYLRKRGSNNRTLALSSTLLQPALENFT</sequence>
<gene>
    <name evidence="4" type="ORF">H920_07583</name>
</gene>
<name>A0A091DKI7_FUKDA</name>
<keyword evidence="1" id="KW-0234">DNA repair</keyword>
<keyword evidence="1" id="KW-0539">Nucleus</keyword>
<dbReference type="GO" id="GO:0006368">
    <property type="term" value="P:transcription elongation by RNA polymerase II"/>
    <property type="evidence" value="ECO:0007669"/>
    <property type="project" value="TreeGrafter"/>
</dbReference>
<feature type="compositionally biased region" description="Basic and acidic residues" evidence="2">
    <location>
        <begin position="179"/>
        <end position="196"/>
    </location>
</feature>
<feature type="region of interest" description="Disordered" evidence="2">
    <location>
        <begin position="155"/>
        <end position="196"/>
    </location>
</feature>
<dbReference type="AlphaFoldDB" id="A0A091DKI7"/>
<keyword evidence="1" id="KW-0804">Transcription</keyword>
<dbReference type="Gene3D" id="2.30.29.30">
    <property type="entry name" value="Pleckstrin-homology domain (PH domain)/Phosphotyrosine-binding domain (PTB)"/>
    <property type="match status" value="1"/>
</dbReference>
<dbReference type="Proteomes" id="UP000028990">
    <property type="component" value="Unassembled WGS sequence"/>
</dbReference>
<accession>A0A091DKI7</accession>
<comment type="subunit">
    <text evidence="1">Component of the FACT complex.</text>
</comment>
<dbReference type="Pfam" id="PF21091">
    <property type="entry name" value="SPT16_C"/>
    <property type="match status" value="1"/>
</dbReference>
<dbReference type="InterPro" id="IPR011993">
    <property type="entry name" value="PH-like_dom_sf"/>
</dbReference>
<proteinExistence type="inferred from homology"/>
<dbReference type="InterPro" id="IPR048969">
    <property type="entry name" value="FACT_SPT16_C"/>
</dbReference>
<keyword evidence="5" id="KW-1185">Reference proteome</keyword>
<comment type="similarity">
    <text evidence="1">Belongs to the peptidase M24 family. SPT16 subfamily.</text>
</comment>
<dbReference type="InterPro" id="IPR040258">
    <property type="entry name" value="Spt16"/>
</dbReference>
<evidence type="ECO:0000256" key="1">
    <source>
        <dbReference type="RuleBase" id="RU367052"/>
    </source>
</evidence>
<evidence type="ECO:0000313" key="5">
    <source>
        <dbReference type="Proteomes" id="UP000028990"/>
    </source>
</evidence>
<dbReference type="GO" id="GO:0006260">
    <property type="term" value="P:DNA replication"/>
    <property type="evidence" value="ECO:0007669"/>
    <property type="project" value="UniProtKB-KW"/>
</dbReference>
<evidence type="ECO:0000313" key="4">
    <source>
        <dbReference type="EMBL" id="KFO31003.1"/>
    </source>
</evidence>
<evidence type="ECO:0000259" key="3">
    <source>
        <dbReference type="Pfam" id="PF21091"/>
    </source>
</evidence>
<evidence type="ECO:0000256" key="2">
    <source>
        <dbReference type="SAM" id="MobiDB-lite"/>
    </source>
</evidence>
<keyword evidence="1" id="KW-0235">DNA replication</keyword>
<keyword evidence="1" id="KW-0805">Transcription regulation</keyword>
<dbReference type="PANTHER" id="PTHR13980">
    <property type="entry name" value="CDC68 RELATED"/>
    <property type="match status" value="1"/>
</dbReference>
<feature type="domain" description="FACT complex subunit SPT16 C-terminal" evidence="3">
    <location>
        <begin position="150"/>
        <end position="205"/>
    </location>
</feature>
<comment type="function">
    <text evidence="1">Component of the FACT complex, a general chromatin factor that acts to reorganize nucleosomes. The FACT complex is involved in multiple processes that require DNA as a template such as mRNA elongation, DNA replication and DNA repair. During transcription elongation the FACT complex acts as a histone chaperone that both destabilizes and restores nucleosomal structure. It facilitates the passage of RNA polymerase II and transcription by promoting the dissociation of one histone H2A-H2B dimer from the nucleosome, then subsequently promotes the reestablishment of the nucleosome following the passage of RNA polymerase II.</text>
</comment>
<keyword evidence="1" id="KW-0227">DNA damage</keyword>
<dbReference type="GO" id="GO:0031491">
    <property type="term" value="F:nucleosome binding"/>
    <property type="evidence" value="ECO:0007669"/>
    <property type="project" value="TreeGrafter"/>
</dbReference>
<dbReference type="PANTHER" id="PTHR13980:SF15">
    <property type="entry name" value="FACT COMPLEX SUBUNIT SPT16"/>
    <property type="match status" value="1"/>
</dbReference>
<reference evidence="4 5" key="1">
    <citation type="submission" date="2013-11" db="EMBL/GenBank/DDBJ databases">
        <title>The Damaraland mole rat (Fukomys damarensis) genome and evolution of African mole rats.</title>
        <authorList>
            <person name="Gladyshev V.N."/>
            <person name="Fang X."/>
        </authorList>
    </citation>
    <scope>NUCLEOTIDE SEQUENCE [LARGE SCALE GENOMIC DNA]</scope>
    <source>
        <tissue evidence="4">Liver</tissue>
    </source>
</reference>
<comment type="subcellular location">
    <subcellularLocation>
        <location evidence="1">Nucleus</location>
    </subcellularLocation>
    <subcellularLocation>
        <location evidence="1">Chromosome</location>
    </subcellularLocation>
</comment>
<keyword evidence="1" id="KW-0158">Chromosome</keyword>